<dbReference type="GO" id="GO:0006020">
    <property type="term" value="P:inositol metabolic process"/>
    <property type="evidence" value="ECO:0007669"/>
    <property type="project" value="TreeGrafter"/>
</dbReference>
<evidence type="ECO:0000256" key="2">
    <source>
        <dbReference type="PIRSR" id="PIRSR600760-2"/>
    </source>
</evidence>
<dbReference type="InterPro" id="IPR000760">
    <property type="entry name" value="Inositol_monophosphatase-like"/>
</dbReference>
<dbReference type="GO" id="GO:0008934">
    <property type="term" value="F:inositol monophosphate 1-phosphatase activity"/>
    <property type="evidence" value="ECO:0007669"/>
    <property type="project" value="TreeGrafter"/>
</dbReference>
<keyword evidence="4" id="KW-1185">Reference proteome</keyword>
<dbReference type="Pfam" id="PF00459">
    <property type="entry name" value="Inositol_P"/>
    <property type="match status" value="1"/>
</dbReference>
<keyword evidence="2" id="KW-0479">Metal-binding</keyword>
<dbReference type="Proteomes" id="UP000049983">
    <property type="component" value="Unassembled WGS sequence"/>
</dbReference>
<name>A0A0M6ZYE2_9HYPH</name>
<sequence>MPDYSDRLEKALEITGDAAAVSLAYFRNDPATETKADQSPVTLADKATENSLRDSIQRNFPGEAIFGEEFGQTGDGDKMWIIDPIDGTRSFIAGLPLFGMLLGFLVEGRPKMGVIRMPALDEVYSGGEGLHAACNGTSIRVSECRSLDGARLFVNEGDKLAVREPEAFQRLVRASQLRRMAADCYPHALVARGLADAVVDYDLQPYDYLPVSAVVEAAGGIMTDWQGNRLTMASDGRTVTAATRELHAEILALLNQP</sequence>
<dbReference type="STRING" id="311410.LA5095_01199"/>
<dbReference type="Gene3D" id="3.30.540.10">
    <property type="entry name" value="Fructose-1,6-Bisphosphatase, subunit A, domain 1"/>
    <property type="match status" value="1"/>
</dbReference>
<keyword evidence="2" id="KW-0460">Magnesium</keyword>
<comment type="cofactor">
    <cofactor evidence="2">
        <name>Mg(2+)</name>
        <dbReference type="ChEBI" id="CHEBI:18420"/>
    </cofactor>
</comment>
<feature type="binding site" evidence="2">
    <location>
        <position position="85"/>
    </location>
    <ligand>
        <name>Mg(2+)</name>
        <dbReference type="ChEBI" id="CHEBI:18420"/>
        <label>1</label>
        <note>catalytic</note>
    </ligand>
</feature>
<feature type="binding site" evidence="2">
    <location>
        <position position="86"/>
    </location>
    <ligand>
        <name>Mg(2+)</name>
        <dbReference type="ChEBI" id="CHEBI:18420"/>
        <label>1</label>
        <note>catalytic</note>
    </ligand>
</feature>
<feature type="binding site" evidence="2">
    <location>
        <position position="68"/>
    </location>
    <ligand>
        <name>Mg(2+)</name>
        <dbReference type="ChEBI" id="CHEBI:18420"/>
        <label>1</label>
        <note>catalytic</note>
    </ligand>
</feature>
<dbReference type="GO" id="GO:0004401">
    <property type="term" value="F:histidinol-phosphatase activity"/>
    <property type="evidence" value="ECO:0007669"/>
    <property type="project" value="UniProtKB-EC"/>
</dbReference>
<evidence type="ECO:0000256" key="1">
    <source>
        <dbReference type="ARBA" id="ARBA00009759"/>
    </source>
</evidence>
<evidence type="ECO:0000313" key="4">
    <source>
        <dbReference type="Proteomes" id="UP000049983"/>
    </source>
</evidence>
<dbReference type="EC" id="3.1.3.15" evidence="3"/>
<comment type="similarity">
    <text evidence="1">Belongs to the inositol monophosphatase superfamily.</text>
</comment>
<dbReference type="OrthoDB" id="9785695at2"/>
<dbReference type="RefSeq" id="WP_055113040.1">
    <property type="nucleotide sequence ID" value="NZ_CXWA01000001.1"/>
</dbReference>
<dbReference type="AlphaFoldDB" id="A0A0M6ZYE2"/>
<reference evidence="4" key="1">
    <citation type="submission" date="2015-07" db="EMBL/GenBank/DDBJ databases">
        <authorList>
            <person name="Rodrigo-Torres Lidia"/>
            <person name="Arahal R.David."/>
        </authorList>
    </citation>
    <scope>NUCLEOTIDE SEQUENCE [LARGE SCALE GENOMIC DNA]</scope>
    <source>
        <strain evidence="4">CECT 5096</strain>
    </source>
</reference>
<dbReference type="Gene3D" id="3.40.190.80">
    <property type="match status" value="1"/>
</dbReference>
<dbReference type="PANTHER" id="PTHR20854:SF4">
    <property type="entry name" value="INOSITOL-1-MONOPHOSPHATASE-RELATED"/>
    <property type="match status" value="1"/>
</dbReference>
<dbReference type="SUPFAM" id="SSF56655">
    <property type="entry name" value="Carbohydrate phosphatase"/>
    <property type="match status" value="1"/>
</dbReference>
<dbReference type="PANTHER" id="PTHR20854">
    <property type="entry name" value="INOSITOL MONOPHOSPHATASE"/>
    <property type="match status" value="1"/>
</dbReference>
<keyword evidence="3" id="KW-0378">Hydrolase</keyword>
<feature type="binding site" evidence="2">
    <location>
        <position position="83"/>
    </location>
    <ligand>
        <name>Mg(2+)</name>
        <dbReference type="ChEBI" id="CHEBI:18420"/>
        <label>1</label>
        <note>catalytic</note>
    </ligand>
</feature>
<gene>
    <name evidence="3" type="primary">hisN_1</name>
    <name evidence="3" type="ORF">LA5096_02454</name>
</gene>
<dbReference type="GO" id="GO:0046872">
    <property type="term" value="F:metal ion binding"/>
    <property type="evidence" value="ECO:0007669"/>
    <property type="project" value="UniProtKB-KW"/>
</dbReference>
<dbReference type="PRINTS" id="PR00377">
    <property type="entry name" value="IMPHPHTASES"/>
</dbReference>
<dbReference type="GeneID" id="97669838"/>
<accession>A0A0M6ZYE2</accession>
<dbReference type="GO" id="GO:0007165">
    <property type="term" value="P:signal transduction"/>
    <property type="evidence" value="ECO:0007669"/>
    <property type="project" value="TreeGrafter"/>
</dbReference>
<organism evidence="3 4">
    <name type="scientific">Roseibium album</name>
    <dbReference type="NCBI Taxonomy" id="311410"/>
    <lineage>
        <taxon>Bacteria</taxon>
        <taxon>Pseudomonadati</taxon>
        <taxon>Pseudomonadota</taxon>
        <taxon>Alphaproteobacteria</taxon>
        <taxon>Hyphomicrobiales</taxon>
        <taxon>Stappiaceae</taxon>
        <taxon>Roseibium</taxon>
    </lineage>
</organism>
<dbReference type="EMBL" id="CXWC01000010">
    <property type="protein sequence ID" value="CTQ70267.1"/>
    <property type="molecule type" value="Genomic_DNA"/>
</dbReference>
<evidence type="ECO:0000313" key="3">
    <source>
        <dbReference type="EMBL" id="CTQ70267.1"/>
    </source>
</evidence>
<protein>
    <submittedName>
        <fullName evidence="3">Histidinol-phosphatase</fullName>
        <ecNumber evidence="3">3.1.3.15</ecNumber>
    </submittedName>
</protein>
<feature type="binding site" evidence="2">
    <location>
        <position position="207"/>
    </location>
    <ligand>
        <name>Mg(2+)</name>
        <dbReference type="ChEBI" id="CHEBI:18420"/>
        <label>1</label>
        <note>catalytic</note>
    </ligand>
</feature>
<proteinExistence type="inferred from homology"/>